<protein>
    <submittedName>
        <fullName evidence="3">Uncharacterized protein</fullName>
    </submittedName>
</protein>
<dbReference type="WBParaSite" id="nRc.2.0.1.t22750-RA">
    <property type="protein sequence ID" value="nRc.2.0.1.t22750-RA"/>
    <property type="gene ID" value="nRc.2.0.1.g22750"/>
</dbReference>
<evidence type="ECO:0000313" key="3">
    <source>
        <dbReference type="WBParaSite" id="nRc.2.0.1.t22750-RA"/>
    </source>
</evidence>
<reference evidence="3" key="1">
    <citation type="submission" date="2022-11" db="UniProtKB">
        <authorList>
            <consortium name="WormBaseParasite"/>
        </authorList>
    </citation>
    <scope>IDENTIFICATION</scope>
</reference>
<proteinExistence type="predicted"/>
<feature type="region of interest" description="Disordered" evidence="1">
    <location>
        <begin position="33"/>
        <end position="63"/>
    </location>
</feature>
<organism evidence="2 3">
    <name type="scientific">Romanomermis culicivorax</name>
    <name type="common">Nematode worm</name>
    <dbReference type="NCBI Taxonomy" id="13658"/>
    <lineage>
        <taxon>Eukaryota</taxon>
        <taxon>Metazoa</taxon>
        <taxon>Ecdysozoa</taxon>
        <taxon>Nematoda</taxon>
        <taxon>Enoplea</taxon>
        <taxon>Dorylaimia</taxon>
        <taxon>Mermithida</taxon>
        <taxon>Mermithoidea</taxon>
        <taxon>Mermithidae</taxon>
        <taxon>Romanomermis</taxon>
    </lineage>
</organism>
<evidence type="ECO:0000313" key="2">
    <source>
        <dbReference type="Proteomes" id="UP000887565"/>
    </source>
</evidence>
<dbReference type="AlphaFoldDB" id="A0A915JAE7"/>
<accession>A0A915JAE7</accession>
<dbReference type="Proteomes" id="UP000887565">
    <property type="component" value="Unplaced"/>
</dbReference>
<evidence type="ECO:0000256" key="1">
    <source>
        <dbReference type="SAM" id="MobiDB-lite"/>
    </source>
</evidence>
<sequence>MLIVAAEISGMFFGTLIKSSLFRTMCVLQNPNPGWEGINQSPGDKSRTSSPVSKTWTTPSLPQTAGNSGLMAFRSLIRNTLMGLPYSEYSKHLDVIDRNPVDPEIFDALKIDS</sequence>
<keyword evidence="2" id="KW-1185">Reference proteome</keyword>
<name>A0A915JAE7_ROMCU</name>